<dbReference type="InterPro" id="IPR036322">
    <property type="entry name" value="WD40_repeat_dom_sf"/>
</dbReference>
<feature type="repeat" description="WD" evidence="6">
    <location>
        <begin position="671"/>
        <end position="702"/>
    </location>
</feature>
<dbReference type="PROSITE" id="PS50082">
    <property type="entry name" value="WD_REPEATS_2"/>
    <property type="match status" value="3"/>
</dbReference>
<feature type="repeat" description="WD" evidence="6">
    <location>
        <begin position="545"/>
        <end position="586"/>
    </location>
</feature>
<name>E4XGL0_OIKDI</name>
<keyword evidence="7" id="KW-0175">Coiled coil</keyword>
<evidence type="ECO:0000256" key="5">
    <source>
        <dbReference type="ARBA" id="ARBA00023242"/>
    </source>
</evidence>
<dbReference type="FunFam" id="2.130.10.10:FF:000001">
    <property type="entry name" value="transducin-like enhancer protein 3 isoform X1"/>
    <property type="match status" value="1"/>
</dbReference>
<evidence type="ECO:0000256" key="3">
    <source>
        <dbReference type="ARBA" id="ARBA00022574"/>
    </source>
</evidence>
<keyword evidence="11" id="KW-1185">Reference proteome</keyword>
<dbReference type="InParanoid" id="E4XGL0"/>
<keyword evidence="4" id="KW-0677">Repeat</keyword>
<feature type="repeat" description="WD" evidence="6">
    <location>
        <begin position="587"/>
        <end position="620"/>
    </location>
</feature>
<dbReference type="Pfam" id="PF00400">
    <property type="entry name" value="WD40"/>
    <property type="match status" value="5"/>
</dbReference>
<dbReference type="GO" id="GO:0005634">
    <property type="term" value="C:nucleus"/>
    <property type="evidence" value="ECO:0007669"/>
    <property type="project" value="UniProtKB-SubCell"/>
</dbReference>
<keyword evidence="3 6" id="KW-0853">WD repeat</keyword>
<dbReference type="PROSITE" id="PS50294">
    <property type="entry name" value="WD_REPEATS_REGION"/>
    <property type="match status" value="1"/>
</dbReference>
<dbReference type="SMART" id="SM00320">
    <property type="entry name" value="WD40"/>
    <property type="match status" value="7"/>
</dbReference>
<evidence type="ECO:0000313" key="10">
    <source>
        <dbReference type="EMBL" id="CBY09808.1"/>
    </source>
</evidence>
<dbReference type="InterPro" id="IPR019775">
    <property type="entry name" value="WD40_repeat_CS"/>
</dbReference>
<proteinExistence type="inferred from homology"/>
<dbReference type="Gene3D" id="2.130.10.10">
    <property type="entry name" value="YVTN repeat-like/Quinoprotein amine dehydrogenase"/>
    <property type="match status" value="1"/>
</dbReference>
<comment type="similarity">
    <text evidence="2">Belongs to the WD repeat Groucho/TLE family.</text>
</comment>
<evidence type="ECO:0000256" key="1">
    <source>
        <dbReference type="ARBA" id="ARBA00004123"/>
    </source>
</evidence>
<evidence type="ECO:0000259" key="9">
    <source>
        <dbReference type="Pfam" id="PF03920"/>
    </source>
</evidence>
<dbReference type="GO" id="GO:0090090">
    <property type="term" value="P:negative regulation of canonical Wnt signaling pathway"/>
    <property type="evidence" value="ECO:0007669"/>
    <property type="project" value="TreeGrafter"/>
</dbReference>
<feature type="domain" description="Groucho/TLE N-terminal Q-rich" evidence="9">
    <location>
        <begin position="2"/>
        <end position="107"/>
    </location>
</feature>
<dbReference type="SUPFAM" id="SSF50978">
    <property type="entry name" value="WD40 repeat-like"/>
    <property type="match status" value="1"/>
</dbReference>
<reference evidence="10" key="1">
    <citation type="journal article" date="2010" name="Science">
        <title>Plasticity of animal genome architecture unmasked by rapid evolution of a pelagic tunicate.</title>
        <authorList>
            <person name="Denoeud F."/>
            <person name="Henriet S."/>
            <person name="Mungpakdee S."/>
            <person name="Aury J.M."/>
            <person name="Da Silva C."/>
            <person name="Brinkmann H."/>
            <person name="Mikhaleva J."/>
            <person name="Olsen L.C."/>
            <person name="Jubin C."/>
            <person name="Canestro C."/>
            <person name="Bouquet J.M."/>
            <person name="Danks G."/>
            <person name="Poulain J."/>
            <person name="Campsteijn C."/>
            <person name="Adamski M."/>
            <person name="Cross I."/>
            <person name="Yadetie F."/>
            <person name="Muffato M."/>
            <person name="Louis A."/>
            <person name="Butcher S."/>
            <person name="Tsagkogeorga G."/>
            <person name="Konrad A."/>
            <person name="Singh S."/>
            <person name="Jensen M.F."/>
            <person name="Cong E.H."/>
            <person name="Eikeseth-Otteraa H."/>
            <person name="Noel B."/>
            <person name="Anthouard V."/>
            <person name="Porcel B.M."/>
            <person name="Kachouri-Lafond R."/>
            <person name="Nishino A."/>
            <person name="Ugolini M."/>
            <person name="Chourrout P."/>
            <person name="Nishida H."/>
            <person name="Aasland R."/>
            <person name="Huzurbazar S."/>
            <person name="Westhof E."/>
            <person name="Delsuc F."/>
            <person name="Lehrach H."/>
            <person name="Reinhardt R."/>
            <person name="Weissenbach J."/>
            <person name="Roy S.W."/>
            <person name="Artiguenave F."/>
            <person name="Postlethwait J.H."/>
            <person name="Manak J.R."/>
            <person name="Thompson E.M."/>
            <person name="Jaillon O."/>
            <person name="Du Pasquier L."/>
            <person name="Boudinot P."/>
            <person name="Liberles D.A."/>
            <person name="Volff J.N."/>
            <person name="Philippe H."/>
            <person name="Lenhard B."/>
            <person name="Roest Crollius H."/>
            <person name="Wincker P."/>
            <person name="Chourrout D."/>
        </authorList>
    </citation>
    <scope>NUCLEOTIDE SEQUENCE [LARGE SCALE GENOMIC DNA]</scope>
</reference>
<feature type="compositionally biased region" description="Basic and acidic residues" evidence="8">
    <location>
        <begin position="302"/>
        <end position="320"/>
    </location>
</feature>
<dbReference type="InterPro" id="IPR009146">
    <property type="entry name" value="Groucho_enhance"/>
</dbReference>
<keyword evidence="5" id="KW-0539">Nucleus</keyword>
<gene>
    <name evidence="10" type="ORF">GSOID_T00010623001</name>
</gene>
<evidence type="ECO:0000256" key="2">
    <source>
        <dbReference type="ARBA" id="ARBA00005969"/>
    </source>
</evidence>
<accession>E4XGL0</accession>
<dbReference type="OrthoDB" id="2624652at2759"/>
<evidence type="ECO:0000313" key="11">
    <source>
        <dbReference type="Proteomes" id="UP000001307"/>
    </source>
</evidence>
<dbReference type="InterPro" id="IPR015943">
    <property type="entry name" value="WD40/YVTN_repeat-like_dom_sf"/>
</dbReference>
<dbReference type="PRINTS" id="PR01850">
    <property type="entry name" value="GROUCHOFAMLY"/>
</dbReference>
<dbReference type="AlphaFoldDB" id="E4XGL0"/>
<dbReference type="PROSITE" id="PS00678">
    <property type="entry name" value="WD_REPEATS_1"/>
    <property type="match status" value="1"/>
</dbReference>
<feature type="compositionally biased region" description="Pro residues" evidence="8">
    <location>
        <begin position="117"/>
        <end position="135"/>
    </location>
</feature>
<evidence type="ECO:0000256" key="8">
    <source>
        <dbReference type="SAM" id="MobiDB-lite"/>
    </source>
</evidence>
<evidence type="ECO:0000256" key="6">
    <source>
        <dbReference type="PROSITE-ProRule" id="PRU00221"/>
    </source>
</evidence>
<comment type="subcellular location">
    <subcellularLocation>
        <location evidence="1">Nucleus</location>
    </subcellularLocation>
</comment>
<sequence>MKGSVLEILDRVKEEFNFQSTQNQSLKLECEKLVSEKTEIQRHYVMYYEMSYGLNIEMHKHSEIVKRLNSIIVQILPFLSQEHQSQVAAAVERAKQVTAQELHSIIGVIKGASMSAHPPPIPLPGHPPTGLPGHPPVSLGAGLSSLMHHGIGLPGVHIKEEPRRTESRQSLHAPPKSESRAPSRQVTPSPRPRPVEPPRAVSTEPEHPAKRQRVNEEETPTAAEPVPTQNGALPVQDNDDEDLDVDVDDEPGKTENSEHPPAPPSETAAAAPIVPTSVGQPPPRPASNASGANHVEAQIPKPEVKTEAKPDTQIKQETPRRSPQIRPAASLGGYPPGYISSLGGPPGLGAHGLGPMQVKGQSPLTAARNPMSHLAVSQAGMYGRQLPPSAYEASMRGINPAHQKYNKTYFEFSNFFSKRCYSVQYSGDGPPTPVPMPQDALTGPGIPHQAQAFNTLNHGEVVCAVTISNPTRHVYTGGKGCVKIWDIGNPNLKSPISILECLNRDNYIRSCKLLADGRTLIVGGEASTLSIWDLGGSTPRTKGELNSQAPACYALAISPDNKICFSCCSDGNIAVWDLHNQSIIRTFQGHTDGASCIDISPDGTKLWTGGLDNTVRQWDLHNLGGKQVRQHDFNSQIFSLGYCPTGDWLAVGMESSYVEVLNEKTPDKYQLHLHESCVLSLKFANQGKWFVSTGKDNLLNAWRTPYGASIFQSKESSSVLCCDISSDDKFIVTGSGDKKATVYQVMY</sequence>
<feature type="compositionally biased region" description="Basic and acidic residues" evidence="8">
    <location>
        <begin position="204"/>
        <end position="216"/>
    </location>
</feature>
<dbReference type="PANTHER" id="PTHR10814:SF21">
    <property type="entry name" value="PROTEIN GROUCHO"/>
    <property type="match status" value="1"/>
</dbReference>
<feature type="compositionally biased region" description="Acidic residues" evidence="8">
    <location>
        <begin position="237"/>
        <end position="249"/>
    </location>
</feature>
<dbReference type="EMBL" id="FN653048">
    <property type="protein sequence ID" value="CBY09808.1"/>
    <property type="molecule type" value="Genomic_DNA"/>
</dbReference>
<dbReference type="CDD" id="cd00200">
    <property type="entry name" value="WD40"/>
    <property type="match status" value="1"/>
</dbReference>
<dbReference type="Proteomes" id="UP000001307">
    <property type="component" value="Unassembled WGS sequence"/>
</dbReference>
<dbReference type="InterPro" id="IPR001680">
    <property type="entry name" value="WD40_rpt"/>
</dbReference>
<dbReference type="GO" id="GO:0003714">
    <property type="term" value="F:transcription corepressor activity"/>
    <property type="evidence" value="ECO:0007669"/>
    <property type="project" value="TreeGrafter"/>
</dbReference>
<dbReference type="Pfam" id="PF03920">
    <property type="entry name" value="TLE_N"/>
    <property type="match status" value="1"/>
</dbReference>
<feature type="coiled-coil region" evidence="7">
    <location>
        <begin position="9"/>
        <end position="43"/>
    </location>
</feature>
<protein>
    <recommendedName>
        <fullName evidence="9">Groucho/TLE N-terminal Q-rich domain-containing protein</fullName>
    </recommendedName>
</protein>
<dbReference type="FunCoup" id="E4XGL0">
    <property type="interactions" value="104"/>
</dbReference>
<dbReference type="GO" id="GO:0005667">
    <property type="term" value="C:transcription regulator complex"/>
    <property type="evidence" value="ECO:0007669"/>
    <property type="project" value="TreeGrafter"/>
</dbReference>
<feature type="compositionally biased region" description="Basic and acidic residues" evidence="8">
    <location>
        <begin position="157"/>
        <end position="181"/>
    </location>
</feature>
<dbReference type="InterPro" id="IPR005617">
    <property type="entry name" value="Groucho/TLE_N"/>
</dbReference>
<dbReference type="PANTHER" id="PTHR10814">
    <property type="entry name" value="TRANSDUCIN-LIKE ENHANCER PROTEIN"/>
    <property type="match status" value="1"/>
</dbReference>
<evidence type="ECO:0000256" key="7">
    <source>
        <dbReference type="SAM" id="Coils"/>
    </source>
</evidence>
<feature type="region of interest" description="Disordered" evidence="8">
    <location>
        <begin position="117"/>
        <end position="337"/>
    </location>
</feature>
<organism evidence="10">
    <name type="scientific">Oikopleura dioica</name>
    <name type="common">Tunicate</name>
    <dbReference type="NCBI Taxonomy" id="34765"/>
    <lineage>
        <taxon>Eukaryota</taxon>
        <taxon>Metazoa</taxon>
        <taxon>Chordata</taxon>
        <taxon>Tunicata</taxon>
        <taxon>Appendicularia</taxon>
        <taxon>Copelata</taxon>
        <taxon>Oikopleuridae</taxon>
        <taxon>Oikopleura</taxon>
    </lineage>
</organism>
<evidence type="ECO:0000256" key="4">
    <source>
        <dbReference type="ARBA" id="ARBA00022737"/>
    </source>
</evidence>